<gene>
    <name evidence="1" type="ORF">T190115A13A_10169</name>
</gene>
<dbReference type="Proteomes" id="UP001497602">
    <property type="component" value="Unassembled WGS sequence"/>
</dbReference>
<keyword evidence="2" id="KW-1185">Reference proteome</keyword>
<sequence>MKKLISTLGKVLNKEEQNNVFGGFNNIAECYDYCIRNSADRMELGECFDQCQIIF</sequence>
<organism evidence="1 2">
    <name type="scientific">Tenacibaculum vairaonense</name>
    <dbReference type="NCBI Taxonomy" id="3137860"/>
    <lineage>
        <taxon>Bacteria</taxon>
        <taxon>Pseudomonadati</taxon>
        <taxon>Bacteroidota</taxon>
        <taxon>Flavobacteriia</taxon>
        <taxon>Flavobacteriales</taxon>
        <taxon>Flavobacteriaceae</taxon>
        <taxon>Tenacibaculum</taxon>
    </lineage>
</organism>
<proteinExistence type="predicted"/>
<dbReference type="EMBL" id="CAXJRC010000011">
    <property type="protein sequence ID" value="CAL2106013.1"/>
    <property type="molecule type" value="Genomic_DNA"/>
</dbReference>
<protein>
    <submittedName>
        <fullName evidence="1">Uncharacterized protein</fullName>
    </submittedName>
</protein>
<name>A0ABM9PK33_9FLAO</name>
<comment type="caution">
    <text evidence="1">The sequence shown here is derived from an EMBL/GenBank/DDBJ whole genome shotgun (WGS) entry which is preliminary data.</text>
</comment>
<evidence type="ECO:0000313" key="1">
    <source>
        <dbReference type="EMBL" id="CAL2106013.1"/>
    </source>
</evidence>
<reference evidence="1 2" key="1">
    <citation type="submission" date="2024-05" db="EMBL/GenBank/DDBJ databases">
        <authorList>
            <person name="Duchaud E."/>
        </authorList>
    </citation>
    <scope>NUCLEOTIDE SEQUENCE [LARGE SCALE GENOMIC DNA]</scope>
    <source>
        <strain evidence="1">Ena-SAMPLE-TAB-13-05-2024-13:56:06:370-140305</strain>
    </source>
</reference>
<dbReference type="RefSeq" id="WP_348737830.1">
    <property type="nucleotide sequence ID" value="NZ_CAXJRC010000011.1"/>
</dbReference>
<accession>A0ABM9PK33</accession>
<evidence type="ECO:0000313" key="2">
    <source>
        <dbReference type="Proteomes" id="UP001497602"/>
    </source>
</evidence>